<dbReference type="Proteomes" id="UP001652628">
    <property type="component" value="Chromosome X"/>
</dbReference>
<evidence type="ECO:0000313" key="4">
    <source>
        <dbReference type="RefSeq" id="XP_036676673.2"/>
    </source>
</evidence>
<evidence type="ECO:0000256" key="2">
    <source>
        <dbReference type="SAM" id="MobiDB-lite"/>
    </source>
</evidence>
<sequence length="572" mass="66119">MQCIWNLFRTLSANQPSQADRKMELHQPEANTLTRRIVQQTKPFQPVAPSSCSTLPKARPPSKDGIRAEPPAPSARLAKSGAALSLAERHLAKCRQHRMVFQRELAAVAATVPRKKTTAWQTQVQAQGKFRAEAKANMEAVLQAQMPNTATNNNTTTTDSSPAKSVPVAEESTALQRNRSLRSNLSKAIKAREKVEATKREKEQMERRRLEIQEEKMRVLEMQRQKRERMNLQRRQVAENLRLMAEEREQLEEMAEQEATAKAFSEIARKVEKLTQKKKKNQDKDKDRVGGDSVPAEREEEDNPGILPAGVSVCYRQRINHLEAEMAKCKEQLVNFVQDHQDLLNHNNLRYHIKKLQPHKDSEPEEEEEGDGKPLPEGSGDPGSQSYELFRREQQKQRQRQLQEFLTRDDTNEFDIPDLANVYRASCYHPFHQQPVASDSSSPDSGRRESGSELSQERNYPHHTQYANYFPKYTMLEEARQRQRDQPVHPERNEKTRQLEERLQEHRLRQERLKAQLEACRKQHETLGLHHKVHRHHHHHSASGPRYDPMRLRENDIQEANFSQGISGTVLG</sequence>
<feature type="region of interest" description="Disordered" evidence="2">
    <location>
        <begin position="147"/>
        <end position="179"/>
    </location>
</feature>
<dbReference type="RefSeq" id="XP_036676673.2">
    <property type="nucleotide sequence ID" value="XM_036820778.3"/>
</dbReference>
<feature type="compositionally biased region" description="Low complexity" evidence="2">
    <location>
        <begin position="148"/>
        <end position="158"/>
    </location>
</feature>
<dbReference type="GeneID" id="139352158"/>
<evidence type="ECO:0000256" key="1">
    <source>
        <dbReference type="SAM" id="Coils"/>
    </source>
</evidence>
<protein>
    <submittedName>
        <fullName evidence="4">Extracellular signal-regulated kinase 7-like</fullName>
    </submittedName>
</protein>
<accession>A0AB40ADP5</accession>
<proteinExistence type="predicted"/>
<feature type="compositionally biased region" description="Polar residues" evidence="2">
    <location>
        <begin position="41"/>
        <end position="54"/>
    </location>
</feature>
<feature type="coiled-coil region" evidence="1">
    <location>
        <begin position="185"/>
        <end position="261"/>
    </location>
</feature>
<feature type="region of interest" description="Disordered" evidence="2">
    <location>
        <begin position="433"/>
        <end position="464"/>
    </location>
</feature>
<reference evidence="4" key="1">
    <citation type="submission" date="2025-08" db="UniProtKB">
        <authorList>
            <consortium name="RefSeq"/>
        </authorList>
    </citation>
    <scope>IDENTIFICATION</scope>
</reference>
<dbReference type="AlphaFoldDB" id="A0AB40ADP5"/>
<keyword evidence="1" id="KW-0175">Coiled coil</keyword>
<feature type="region of interest" description="Disordered" evidence="2">
    <location>
        <begin position="479"/>
        <end position="501"/>
    </location>
</feature>
<feature type="compositionally biased region" description="Basic and acidic residues" evidence="2">
    <location>
        <begin position="445"/>
        <end position="460"/>
    </location>
</feature>
<gene>
    <name evidence="4" type="primary">LOC139352158</name>
</gene>
<organism evidence="3 4">
    <name type="scientific">Drosophila suzukii</name>
    <name type="common">Spotted-wing drosophila fruit fly</name>
    <dbReference type="NCBI Taxonomy" id="28584"/>
    <lineage>
        <taxon>Eukaryota</taxon>
        <taxon>Metazoa</taxon>
        <taxon>Ecdysozoa</taxon>
        <taxon>Arthropoda</taxon>
        <taxon>Hexapoda</taxon>
        <taxon>Insecta</taxon>
        <taxon>Pterygota</taxon>
        <taxon>Neoptera</taxon>
        <taxon>Endopterygota</taxon>
        <taxon>Diptera</taxon>
        <taxon>Brachycera</taxon>
        <taxon>Muscomorpha</taxon>
        <taxon>Ephydroidea</taxon>
        <taxon>Drosophilidae</taxon>
        <taxon>Drosophila</taxon>
        <taxon>Sophophora</taxon>
    </lineage>
</organism>
<feature type="coiled-coil region" evidence="1">
    <location>
        <begin position="312"/>
        <end position="339"/>
    </location>
</feature>
<feature type="region of interest" description="Disordered" evidence="2">
    <location>
        <begin position="275"/>
        <end position="308"/>
    </location>
</feature>
<keyword evidence="3" id="KW-1185">Reference proteome</keyword>
<feature type="region of interest" description="Disordered" evidence="2">
    <location>
        <begin position="41"/>
        <end position="73"/>
    </location>
</feature>
<feature type="compositionally biased region" description="Polar residues" evidence="2">
    <location>
        <begin position="435"/>
        <end position="444"/>
    </location>
</feature>
<feature type="region of interest" description="Disordered" evidence="2">
    <location>
        <begin position="356"/>
        <end position="386"/>
    </location>
</feature>
<evidence type="ECO:0000313" key="3">
    <source>
        <dbReference type="Proteomes" id="UP001652628"/>
    </source>
</evidence>
<name>A0AB40ADP5_DROSZ</name>